<accession>A0ACB7VL50</accession>
<dbReference type="Proteomes" id="UP000827976">
    <property type="component" value="Chromosome 8"/>
</dbReference>
<comment type="caution">
    <text evidence="1">The sequence shown here is derived from an EMBL/GenBank/DDBJ whole genome shotgun (WGS) entry which is preliminary data.</text>
</comment>
<proteinExistence type="predicted"/>
<name>A0ACB7VL50_DIOAL</name>
<evidence type="ECO:0000313" key="1">
    <source>
        <dbReference type="EMBL" id="KAH7675000.1"/>
    </source>
</evidence>
<protein>
    <submittedName>
        <fullName evidence="1">Uncharacterized protein</fullName>
    </submittedName>
</protein>
<organism evidence="1 2">
    <name type="scientific">Dioscorea alata</name>
    <name type="common">Purple yam</name>
    <dbReference type="NCBI Taxonomy" id="55571"/>
    <lineage>
        <taxon>Eukaryota</taxon>
        <taxon>Viridiplantae</taxon>
        <taxon>Streptophyta</taxon>
        <taxon>Embryophyta</taxon>
        <taxon>Tracheophyta</taxon>
        <taxon>Spermatophyta</taxon>
        <taxon>Magnoliopsida</taxon>
        <taxon>Liliopsida</taxon>
        <taxon>Dioscoreales</taxon>
        <taxon>Dioscoreaceae</taxon>
        <taxon>Dioscorea</taxon>
    </lineage>
</organism>
<gene>
    <name evidence="1" type="ORF">IHE45_08G109600</name>
</gene>
<sequence>MIRRGKKGSSYMILSPSATSASFHTYLFHFSNVLVIGCPRCSAQFFVFTQINSNFERTFLVRVREVCSLYFIFIFVIYHFANFCQ</sequence>
<keyword evidence="2" id="KW-1185">Reference proteome</keyword>
<reference evidence="2" key="1">
    <citation type="journal article" date="2022" name="Nat. Commun.">
        <title>Chromosome evolution and the genetic basis of agronomically important traits in greater yam.</title>
        <authorList>
            <person name="Bredeson J.V."/>
            <person name="Lyons J.B."/>
            <person name="Oniyinde I.O."/>
            <person name="Okereke N.R."/>
            <person name="Kolade O."/>
            <person name="Nnabue I."/>
            <person name="Nwadili C.O."/>
            <person name="Hribova E."/>
            <person name="Parker M."/>
            <person name="Nwogha J."/>
            <person name="Shu S."/>
            <person name="Carlson J."/>
            <person name="Kariba R."/>
            <person name="Muthemba S."/>
            <person name="Knop K."/>
            <person name="Barton G.J."/>
            <person name="Sherwood A.V."/>
            <person name="Lopez-Montes A."/>
            <person name="Asiedu R."/>
            <person name="Jamnadass R."/>
            <person name="Muchugi A."/>
            <person name="Goodstein D."/>
            <person name="Egesi C.N."/>
            <person name="Featherston J."/>
            <person name="Asfaw A."/>
            <person name="Simpson G.G."/>
            <person name="Dolezel J."/>
            <person name="Hendre P.S."/>
            <person name="Van Deynze A."/>
            <person name="Kumar P.L."/>
            <person name="Obidiegwu J.E."/>
            <person name="Bhattacharjee R."/>
            <person name="Rokhsar D.S."/>
        </authorList>
    </citation>
    <scope>NUCLEOTIDE SEQUENCE [LARGE SCALE GENOMIC DNA]</scope>
    <source>
        <strain evidence="2">cv. TDa95/00328</strain>
    </source>
</reference>
<evidence type="ECO:0000313" key="2">
    <source>
        <dbReference type="Proteomes" id="UP000827976"/>
    </source>
</evidence>
<dbReference type="EMBL" id="CM037018">
    <property type="protein sequence ID" value="KAH7675000.1"/>
    <property type="molecule type" value="Genomic_DNA"/>
</dbReference>